<dbReference type="OrthoDB" id="3768945at2759"/>
<dbReference type="AlphaFoldDB" id="A0A6A6TBZ9"/>
<evidence type="ECO:0000313" key="2">
    <source>
        <dbReference type="Proteomes" id="UP000799324"/>
    </source>
</evidence>
<proteinExistence type="predicted"/>
<name>A0A6A6TBZ9_9PLEO</name>
<gene>
    <name evidence="1" type="ORF">K491DRAFT_777957</name>
</gene>
<organism evidence="1 2">
    <name type="scientific">Lophiostoma macrostomum CBS 122681</name>
    <dbReference type="NCBI Taxonomy" id="1314788"/>
    <lineage>
        <taxon>Eukaryota</taxon>
        <taxon>Fungi</taxon>
        <taxon>Dikarya</taxon>
        <taxon>Ascomycota</taxon>
        <taxon>Pezizomycotina</taxon>
        <taxon>Dothideomycetes</taxon>
        <taxon>Pleosporomycetidae</taxon>
        <taxon>Pleosporales</taxon>
        <taxon>Lophiostomataceae</taxon>
        <taxon>Lophiostoma</taxon>
    </lineage>
</organism>
<sequence length="559" mass="63255">MPPDSRHPRKNILSLPNELLAILSTHVESNDDLFNLALACRKLVYPAQAALLTPLKVPKRRIRHLLETLLVRPDLAKRIHHIDLGDYASHHITPEDSETFSPMPGDFEMKSYWRFKGVITERLDDQVWTSISSLIGIRDAWGSMRSFFLAILVVLAPNLDRLSFEMRPLREPLGLLTRMPVNLRLAVQSLGPPFGDTVTQLLSRKIRVLKVARNAPENGPYMHNLDLRGFSNLNRLSLPMDTLIRKYWMASEPCQIFPASLEHLEVLSCDSFTFLWILTLWRCRENGKLPCLRSVDLFFLSTLRGAMLLQSFGLGTGISVGLSAGGDSKKSRPSVARLDAVLRAPSMVDIAITLYSQPHTNLYLQTSQYQPQDLCMELGIWQELTLGEVTLAALNNASFSEVVARSRDGSPRARTKFENRLLLRFWGMPLCLFTSRTFEPLSWTGVRMFNGNKGTKSDPAYKTITPKVLPKHKDQKAKTDRCDKKVLLPAKFVLPKPSALPSPTFYEASWLKDQFFQETRKASVYKGSKKGRAPSRRSSGLVDNRAVDEIIELAKSWRI</sequence>
<evidence type="ECO:0008006" key="3">
    <source>
        <dbReference type="Google" id="ProtNLM"/>
    </source>
</evidence>
<dbReference type="Proteomes" id="UP000799324">
    <property type="component" value="Unassembled WGS sequence"/>
</dbReference>
<protein>
    <recommendedName>
        <fullName evidence="3">F-box domain-containing protein</fullName>
    </recommendedName>
</protein>
<accession>A0A6A6TBZ9</accession>
<reference evidence="1" key="1">
    <citation type="journal article" date="2020" name="Stud. Mycol.">
        <title>101 Dothideomycetes genomes: a test case for predicting lifestyles and emergence of pathogens.</title>
        <authorList>
            <person name="Haridas S."/>
            <person name="Albert R."/>
            <person name="Binder M."/>
            <person name="Bloem J."/>
            <person name="Labutti K."/>
            <person name="Salamov A."/>
            <person name="Andreopoulos B."/>
            <person name="Baker S."/>
            <person name="Barry K."/>
            <person name="Bills G."/>
            <person name="Bluhm B."/>
            <person name="Cannon C."/>
            <person name="Castanera R."/>
            <person name="Culley D."/>
            <person name="Daum C."/>
            <person name="Ezra D."/>
            <person name="Gonzalez J."/>
            <person name="Henrissat B."/>
            <person name="Kuo A."/>
            <person name="Liang C."/>
            <person name="Lipzen A."/>
            <person name="Lutzoni F."/>
            <person name="Magnuson J."/>
            <person name="Mondo S."/>
            <person name="Nolan M."/>
            <person name="Ohm R."/>
            <person name="Pangilinan J."/>
            <person name="Park H.-J."/>
            <person name="Ramirez L."/>
            <person name="Alfaro M."/>
            <person name="Sun H."/>
            <person name="Tritt A."/>
            <person name="Yoshinaga Y."/>
            <person name="Zwiers L.-H."/>
            <person name="Turgeon B."/>
            <person name="Goodwin S."/>
            <person name="Spatafora J."/>
            <person name="Crous P."/>
            <person name="Grigoriev I."/>
        </authorList>
    </citation>
    <scope>NUCLEOTIDE SEQUENCE</scope>
    <source>
        <strain evidence="1">CBS 122681</strain>
    </source>
</reference>
<dbReference type="EMBL" id="MU004336">
    <property type="protein sequence ID" value="KAF2656418.1"/>
    <property type="molecule type" value="Genomic_DNA"/>
</dbReference>
<evidence type="ECO:0000313" key="1">
    <source>
        <dbReference type="EMBL" id="KAF2656418.1"/>
    </source>
</evidence>
<keyword evidence="2" id="KW-1185">Reference proteome</keyword>